<sequence>MCGSKFLVRCSTHFFEFFKVAAEKFSNPVKSNEIGQNLIVLVILNHSRQSILLKNAFLSDRKDSKNFQYWFPFLNFNSKETTGQLIERTINEFEEEFCKNLINIETESKACPSSKKCESICLIRIYSTHLLPLYLHHKSNSPKLTFFLVILNQLSKLNHLNRQNPNEINNDNLDEKLMWMNLNELEQAQRSYKLLGLEPLLFFKKFIIESNELNLMVDNVFYEPKMTYFQCENQLNNKQPASLVDLMVLSAKFHKNVQERLFNIYYEFTYPSEYLSVVRFKILFNKFANFLLQQIDANTNLDNALERYFFAFDVNQKCLLTFSDFLMGENFFFFYFGYFDSFSILILNQDRKKRPKKELFTEILKQL</sequence>
<accession>A0A3M7PUQ5</accession>
<evidence type="ECO:0000313" key="2">
    <source>
        <dbReference type="EMBL" id="RNA02867.1"/>
    </source>
</evidence>
<comment type="caution">
    <text evidence="2">The sequence shown here is derived from an EMBL/GenBank/DDBJ whole genome shotgun (WGS) entry which is preliminary data.</text>
</comment>
<dbReference type="AlphaFoldDB" id="A0A3M7PUQ5"/>
<gene>
    <name evidence="2" type="ORF">BpHYR1_020015</name>
</gene>
<keyword evidence="1" id="KW-1133">Transmembrane helix</keyword>
<dbReference type="Proteomes" id="UP000276133">
    <property type="component" value="Unassembled WGS sequence"/>
</dbReference>
<keyword evidence="1" id="KW-0472">Membrane</keyword>
<keyword evidence="1" id="KW-0812">Transmembrane</keyword>
<feature type="transmembrane region" description="Helical" evidence="1">
    <location>
        <begin position="325"/>
        <end position="347"/>
    </location>
</feature>
<evidence type="ECO:0000313" key="3">
    <source>
        <dbReference type="Proteomes" id="UP000276133"/>
    </source>
</evidence>
<name>A0A3M7PUQ5_BRAPC</name>
<evidence type="ECO:0000256" key="1">
    <source>
        <dbReference type="SAM" id="Phobius"/>
    </source>
</evidence>
<proteinExistence type="predicted"/>
<reference evidence="2 3" key="1">
    <citation type="journal article" date="2018" name="Sci. Rep.">
        <title>Genomic signatures of local adaptation to the degree of environmental predictability in rotifers.</title>
        <authorList>
            <person name="Franch-Gras L."/>
            <person name="Hahn C."/>
            <person name="Garcia-Roger E.M."/>
            <person name="Carmona M.J."/>
            <person name="Serra M."/>
            <person name="Gomez A."/>
        </authorList>
    </citation>
    <scope>NUCLEOTIDE SEQUENCE [LARGE SCALE GENOMIC DNA]</scope>
    <source>
        <strain evidence="2">HYR1</strain>
    </source>
</reference>
<dbReference type="EMBL" id="REGN01008736">
    <property type="protein sequence ID" value="RNA02867.1"/>
    <property type="molecule type" value="Genomic_DNA"/>
</dbReference>
<keyword evidence="3" id="KW-1185">Reference proteome</keyword>
<protein>
    <submittedName>
        <fullName evidence="2">Uncharacterized protein</fullName>
    </submittedName>
</protein>
<organism evidence="2 3">
    <name type="scientific">Brachionus plicatilis</name>
    <name type="common">Marine rotifer</name>
    <name type="synonym">Brachionus muelleri</name>
    <dbReference type="NCBI Taxonomy" id="10195"/>
    <lineage>
        <taxon>Eukaryota</taxon>
        <taxon>Metazoa</taxon>
        <taxon>Spiralia</taxon>
        <taxon>Gnathifera</taxon>
        <taxon>Rotifera</taxon>
        <taxon>Eurotatoria</taxon>
        <taxon>Monogononta</taxon>
        <taxon>Pseudotrocha</taxon>
        <taxon>Ploima</taxon>
        <taxon>Brachionidae</taxon>
        <taxon>Brachionus</taxon>
    </lineage>
</organism>